<evidence type="ECO:0000256" key="5">
    <source>
        <dbReference type="ARBA" id="ARBA00022821"/>
    </source>
</evidence>
<sequence length="250" mass="28161">MATIHKAFASYVTKQIADMAQEKVSMLLGVSGKIEKLVGNIESLKAFLTDVERRPKNDLSVQRWVRKLKHALYNATDIIDLSQLEANKRRRRSTKDDNSVPKNVCMWKAYKILSRIKELNQYLDGIHDADRFNFSINLGSTWPLVMMLTDAKRSIQKMMFEFDESTTVGEKIEQDTRELALLLITGGLHDIKVVPIGGTGGMGKTTLAQKIFNEVTIQEHFKVKTAIEHAGGVHGGTQDKTLVMRTLTDL</sequence>
<dbReference type="GO" id="GO:0043531">
    <property type="term" value="F:ADP binding"/>
    <property type="evidence" value="ECO:0007669"/>
    <property type="project" value="InterPro"/>
</dbReference>
<feature type="domain" description="Disease resistance N-terminal" evidence="7">
    <location>
        <begin position="9"/>
        <end position="95"/>
    </location>
</feature>
<dbReference type="Gramene" id="TKW00210">
    <property type="protein sequence ID" value="TKW00210"/>
    <property type="gene ID" value="SEVIR_8G092900v2"/>
</dbReference>
<dbReference type="OMA" id="WCGEAST"/>
<dbReference type="GO" id="GO:0006952">
    <property type="term" value="P:defense response"/>
    <property type="evidence" value="ECO:0007669"/>
    <property type="project" value="UniProtKB-KW"/>
</dbReference>
<dbReference type="Pfam" id="PF00931">
    <property type="entry name" value="NB-ARC"/>
    <property type="match status" value="1"/>
</dbReference>
<reference evidence="8" key="1">
    <citation type="submission" date="2019-03" db="EMBL/GenBank/DDBJ databases">
        <title>WGS assembly of Setaria viridis.</title>
        <authorList>
            <person name="Huang P."/>
            <person name="Jenkins J."/>
            <person name="Grimwood J."/>
            <person name="Barry K."/>
            <person name="Healey A."/>
            <person name="Mamidi S."/>
            <person name="Sreedasyam A."/>
            <person name="Shu S."/>
            <person name="Feldman M."/>
            <person name="Wu J."/>
            <person name="Yu Y."/>
            <person name="Chen C."/>
            <person name="Johnson J."/>
            <person name="Rokhsar D."/>
            <person name="Baxter I."/>
            <person name="Schmutz J."/>
            <person name="Brutnell T."/>
            <person name="Kellogg E."/>
        </authorList>
    </citation>
    <scope>NUCLEOTIDE SEQUENCE [LARGE SCALE GENOMIC DNA]</scope>
</reference>
<feature type="domain" description="NB-ARC" evidence="6">
    <location>
        <begin position="189"/>
        <end position="225"/>
    </location>
</feature>
<accession>A0A4U6TDL7</accession>
<evidence type="ECO:0008006" key="10">
    <source>
        <dbReference type="Google" id="ProtNLM"/>
    </source>
</evidence>
<protein>
    <recommendedName>
        <fullName evidence="10">Rx N-terminal domain-containing protein</fullName>
    </recommendedName>
</protein>
<dbReference type="EMBL" id="CM016559">
    <property type="protein sequence ID" value="TKW00210.1"/>
    <property type="molecule type" value="Genomic_DNA"/>
</dbReference>
<keyword evidence="9" id="KW-1185">Reference proteome</keyword>
<dbReference type="InterPro" id="IPR041118">
    <property type="entry name" value="Rx_N"/>
</dbReference>
<keyword evidence="3" id="KW-0677">Repeat</keyword>
<evidence type="ECO:0000256" key="3">
    <source>
        <dbReference type="ARBA" id="ARBA00022737"/>
    </source>
</evidence>
<dbReference type="AlphaFoldDB" id="A0A4U6TDL7"/>
<evidence type="ECO:0000256" key="4">
    <source>
        <dbReference type="ARBA" id="ARBA00022741"/>
    </source>
</evidence>
<dbReference type="Proteomes" id="UP000298652">
    <property type="component" value="Chromosome 8"/>
</dbReference>
<comment type="similarity">
    <text evidence="1">Belongs to the disease resistance NB-LRR family.</text>
</comment>
<evidence type="ECO:0000313" key="8">
    <source>
        <dbReference type="EMBL" id="TKW00210.1"/>
    </source>
</evidence>
<dbReference type="InterPro" id="IPR002182">
    <property type="entry name" value="NB-ARC"/>
</dbReference>
<dbReference type="Gene3D" id="3.40.50.300">
    <property type="entry name" value="P-loop containing nucleotide triphosphate hydrolases"/>
    <property type="match status" value="1"/>
</dbReference>
<gene>
    <name evidence="8" type="ORF">SEVIR_8G092900v2</name>
</gene>
<name>A0A4U6TDL7_SETVI</name>
<proteinExistence type="inferred from homology"/>
<dbReference type="Pfam" id="PF18052">
    <property type="entry name" value="Rx_N"/>
    <property type="match status" value="1"/>
</dbReference>
<dbReference type="Gene3D" id="1.20.5.4130">
    <property type="match status" value="1"/>
</dbReference>
<dbReference type="InterPro" id="IPR027417">
    <property type="entry name" value="P-loop_NTPase"/>
</dbReference>
<keyword evidence="2" id="KW-0433">Leucine-rich repeat</keyword>
<dbReference type="PANTHER" id="PTHR19338:SF73">
    <property type="entry name" value="DISEASE RESISTANCE PROTEIN RGA2-LIKE"/>
    <property type="match status" value="1"/>
</dbReference>
<keyword evidence="4" id="KW-0547">Nucleotide-binding</keyword>
<evidence type="ECO:0000259" key="6">
    <source>
        <dbReference type="Pfam" id="PF00931"/>
    </source>
</evidence>
<keyword evidence="5" id="KW-0611">Plant defense</keyword>
<evidence type="ECO:0000313" key="9">
    <source>
        <dbReference type="Proteomes" id="UP000298652"/>
    </source>
</evidence>
<evidence type="ECO:0000256" key="1">
    <source>
        <dbReference type="ARBA" id="ARBA00008894"/>
    </source>
</evidence>
<dbReference type="PANTHER" id="PTHR19338">
    <property type="entry name" value="TRANSLOCASE OF INNER MITOCHONDRIAL MEMBRANE 13 HOMOLOG"/>
    <property type="match status" value="1"/>
</dbReference>
<evidence type="ECO:0000256" key="2">
    <source>
        <dbReference type="ARBA" id="ARBA00022614"/>
    </source>
</evidence>
<evidence type="ECO:0000259" key="7">
    <source>
        <dbReference type="Pfam" id="PF18052"/>
    </source>
</evidence>
<dbReference type="SUPFAM" id="SSF52540">
    <property type="entry name" value="P-loop containing nucleoside triphosphate hydrolases"/>
    <property type="match status" value="1"/>
</dbReference>
<organism evidence="8 9">
    <name type="scientific">Setaria viridis</name>
    <name type="common">Green bristlegrass</name>
    <name type="synonym">Setaria italica subsp. viridis</name>
    <dbReference type="NCBI Taxonomy" id="4556"/>
    <lineage>
        <taxon>Eukaryota</taxon>
        <taxon>Viridiplantae</taxon>
        <taxon>Streptophyta</taxon>
        <taxon>Embryophyta</taxon>
        <taxon>Tracheophyta</taxon>
        <taxon>Spermatophyta</taxon>
        <taxon>Magnoliopsida</taxon>
        <taxon>Liliopsida</taxon>
        <taxon>Poales</taxon>
        <taxon>Poaceae</taxon>
        <taxon>PACMAD clade</taxon>
        <taxon>Panicoideae</taxon>
        <taxon>Panicodae</taxon>
        <taxon>Paniceae</taxon>
        <taxon>Cenchrinae</taxon>
        <taxon>Setaria</taxon>
    </lineage>
</organism>